<dbReference type="SUPFAM" id="SSF52047">
    <property type="entry name" value="RNI-like"/>
    <property type="match status" value="1"/>
</dbReference>
<organism evidence="1 2">
    <name type="scientific">Phanerochaete sordida</name>
    <dbReference type="NCBI Taxonomy" id="48140"/>
    <lineage>
        <taxon>Eukaryota</taxon>
        <taxon>Fungi</taxon>
        <taxon>Dikarya</taxon>
        <taxon>Basidiomycota</taxon>
        <taxon>Agaricomycotina</taxon>
        <taxon>Agaricomycetes</taxon>
        <taxon>Polyporales</taxon>
        <taxon>Phanerochaetaceae</taxon>
        <taxon>Phanerochaete</taxon>
    </lineage>
</organism>
<evidence type="ECO:0008006" key="3">
    <source>
        <dbReference type="Google" id="ProtNLM"/>
    </source>
</evidence>
<dbReference type="AlphaFoldDB" id="A0A9P3G2S0"/>
<name>A0A9P3G2S0_9APHY</name>
<sequence>MSLSEQVEFCAQPAAAVKKGHEYSFPHMMRLDWDVLLQVMDSLGYGDFSRMSRTCQTLLRRAPRKLLSRAAYNAISIQSFPHFVSFCLFMLGGRHDGFQYLTNLVLRPWNEGCDDPEFGPLLATLLARATELEHLTLDDCEILELDRRVCRALASMPKLASLQVGGVIDRSFKGFKSLRVPALTEVKASFYYDDDVVDALPVFKPFRNTLRSLDLNIVNLCKTRGVRYPNVHTLSISMCLDVRPSLLAKAFPALQCLYFHTTLAELQTDDDIDEERWDNIDDQEPPSPRWSSLRAFHGSILDLYALGLRCTVDYVGAAGPALSSAVDERRLSAALADVRPSSLCLQLRVPEFNLSSLSECLAPAKDRLTELQLGLEFKGDMHEYPTHEINDMLKSLSAYNLRVLEVNVTWEASPERRTRATIRRVLFDEGSDTPWLGPADEEEDPRPAELDLEAMAYRAMKHSESLRFISISDRRVRSAVFEVRDTGCPESVNSKTLFQLSGASASWKEFCSSPIFTA</sequence>
<accession>A0A9P3G2S0</accession>
<dbReference type="InterPro" id="IPR032675">
    <property type="entry name" value="LRR_dom_sf"/>
</dbReference>
<protein>
    <recommendedName>
        <fullName evidence="3">F-box domain-containing protein</fullName>
    </recommendedName>
</protein>
<evidence type="ECO:0000313" key="1">
    <source>
        <dbReference type="EMBL" id="GJE87982.1"/>
    </source>
</evidence>
<proteinExistence type="predicted"/>
<evidence type="ECO:0000313" key="2">
    <source>
        <dbReference type="Proteomes" id="UP000703269"/>
    </source>
</evidence>
<dbReference type="Gene3D" id="3.80.10.10">
    <property type="entry name" value="Ribonuclease Inhibitor"/>
    <property type="match status" value="1"/>
</dbReference>
<dbReference type="OrthoDB" id="2757830at2759"/>
<keyword evidence="2" id="KW-1185">Reference proteome</keyword>
<comment type="caution">
    <text evidence="1">The sequence shown here is derived from an EMBL/GenBank/DDBJ whole genome shotgun (WGS) entry which is preliminary data.</text>
</comment>
<reference evidence="1 2" key="1">
    <citation type="submission" date="2021-08" db="EMBL/GenBank/DDBJ databases">
        <title>Draft Genome Sequence of Phanerochaete sordida strain YK-624.</title>
        <authorList>
            <person name="Mori T."/>
            <person name="Dohra H."/>
            <person name="Suzuki T."/>
            <person name="Kawagishi H."/>
            <person name="Hirai H."/>
        </authorList>
    </citation>
    <scope>NUCLEOTIDE SEQUENCE [LARGE SCALE GENOMIC DNA]</scope>
    <source>
        <strain evidence="1 2">YK-624</strain>
    </source>
</reference>
<gene>
    <name evidence="1" type="ORF">PsYK624_040650</name>
</gene>
<dbReference type="EMBL" id="BPQB01000008">
    <property type="protein sequence ID" value="GJE87982.1"/>
    <property type="molecule type" value="Genomic_DNA"/>
</dbReference>
<dbReference type="Proteomes" id="UP000703269">
    <property type="component" value="Unassembled WGS sequence"/>
</dbReference>